<comment type="caution">
    <text evidence="1">The sequence shown here is derived from an EMBL/GenBank/DDBJ whole genome shotgun (WGS) entry which is preliminary data.</text>
</comment>
<organism evidence="1 2">
    <name type="scientific">Daphnia magna</name>
    <dbReference type="NCBI Taxonomy" id="35525"/>
    <lineage>
        <taxon>Eukaryota</taxon>
        <taxon>Metazoa</taxon>
        <taxon>Ecdysozoa</taxon>
        <taxon>Arthropoda</taxon>
        <taxon>Crustacea</taxon>
        <taxon>Branchiopoda</taxon>
        <taxon>Diplostraca</taxon>
        <taxon>Cladocera</taxon>
        <taxon>Anomopoda</taxon>
        <taxon>Daphniidae</taxon>
        <taxon>Daphnia</taxon>
    </lineage>
</organism>
<evidence type="ECO:0000313" key="2">
    <source>
        <dbReference type="Proteomes" id="UP000076858"/>
    </source>
</evidence>
<reference evidence="1 2" key="1">
    <citation type="submission" date="2016-03" db="EMBL/GenBank/DDBJ databases">
        <title>EvidentialGene: Evidence-directed Construction of Genes on Genomes.</title>
        <authorList>
            <person name="Gilbert D.G."/>
            <person name="Choi J.-H."/>
            <person name="Mockaitis K."/>
            <person name="Colbourne J."/>
            <person name="Pfrender M."/>
        </authorList>
    </citation>
    <scope>NUCLEOTIDE SEQUENCE [LARGE SCALE GENOMIC DNA]</scope>
    <source>
        <strain evidence="1 2">Xinb3</strain>
        <tissue evidence="1">Complete organism</tissue>
    </source>
</reference>
<feature type="non-terminal residue" evidence="1">
    <location>
        <position position="1"/>
    </location>
</feature>
<dbReference type="OrthoDB" id="6394082at2759"/>
<protein>
    <submittedName>
        <fullName evidence="1">Uncharacterized protein</fullName>
    </submittedName>
</protein>
<proteinExistence type="predicted"/>
<name>A0A164EBB2_9CRUS</name>
<dbReference type="Proteomes" id="UP000076858">
    <property type="component" value="Unassembled WGS sequence"/>
</dbReference>
<dbReference type="AlphaFoldDB" id="A0A164EBB2"/>
<accession>A0A164EBB2</accession>
<sequence length="82" mass="9800">LQVRNHVEKSLSVFVLYQQQISYTFRFQSMFADNELRLATITNPHFKLSWLENEDEIRRAKTLLKGEFIRFQGLNDDSQSYV</sequence>
<evidence type="ECO:0000313" key="1">
    <source>
        <dbReference type="EMBL" id="KZR96619.1"/>
    </source>
</evidence>
<dbReference type="EMBL" id="LRGB01024266">
    <property type="protein sequence ID" value="KZR96619.1"/>
    <property type="molecule type" value="Genomic_DNA"/>
</dbReference>
<gene>
    <name evidence="1" type="ORF">APZ42_008945</name>
</gene>
<keyword evidence="2" id="KW-1185">Reference proteome</keyword>